<evidence type="ECO:0000313" key="2">
    <source>
        <dbReference type="Proteomes" id="UP000052237"/>
    </source>
</evidence>
<accession>A0A0S4RDA4</accession>
<dbReference type="RefSeq" id="WP_059434932.1">
    <property type="nucleotide sequence ID" value="NZ_FAVB01000001.1"/>
</dbReference>
<organism evidence="1 2">
    <name type="scientific">Campylobacter hyointestinalis subsp. hyointestinalis</name>
    <dbReference type="NCBI Taxonomy" id="91352"/>
    <lineage>
        <taxon>Bacteria</taxon>
        <taxon>Pseudomonadati</taxon>
        <taxon>Campylobacterota</taxon>
        <taxon>Epsilonproteobacteria</taxon>
        <taxon>Campylobacterales</taxon>
        <taxon>Campylobacteraceae</taxon>
        <taxon>Campylobacter</taxon>
    </lineage>
</organism>
<dbReference type="Proteomes" id="UP000052237">
    <property type="component" value="Unassembled WGS sequence"/>
</dbReference>
<evidence type="ECO:0000313" key="1">
    <source>
        <dbReference type="EMBL" id="CUU71189.1"/>
    </source>
</evidence>
<protein>
    <submittedName>
        <fullName evidence="1">Uncharacterized protein</fullName>
    </submittedName>
</protein>
<dbReference type="AlphaFoldDB" id="A0A0S4RDA4"/>
<keyword evidence="2" id="KW-1185">Reference proteome</keyword>
<name>A0A0S4RDA4_CAMHY</name>
<sequence length="63" mass="6812">MATKPKQEIDEVVSDTSEIEDTAPKVDSMVTEAKGVSTEALFKISNDSGKGTIKKKTITVIRN</sequence>
<comment type="caution">
    <text evidence="1">The sequence shown here is derived from an EMBL/GenBank/DDBJ whole genome shotgun (WGS) entry which is preliminary data.</text>
</comment>
<gene>
    <name evidence="1" type="ORF">ERS686654_00316</name>
</gene>
<proteinExistence type="predicted"/>
<dbReference type="EMBL" id="FAVB01000001">
    <property type="protein sequence ID" value="CUU71189.1"/>
    <property type="molecule type" value="Genomic_DNA"/>
</dbReference>
<reference evidence="1 2" key="1">
    <citation type="submission" date="2015-11" db="EMBL/GenBank/DDBJ databases">
        <authorList>
            <consortium name="Pathogen Informatics"/>
        </authorList>
    </citation>
    <scope>NUCLEOTIDE SEQUENCE [LARGE SCALE GENOMIC DNA]</scope>
    <source>
        <strain evidence="1 2">006A-0059</strain>
    </source>
</reference>